<dbReference type="KEGG" id="emo:DM558_00670"/>
<dbReference type="GO" id="GO:0003824">
    <property type="term" value="F:catalytic activity"/>
    <property type="evidence" value="ECO:0007669"/>
    <property type="project" value="InterPro"/>
</dbReference>
<dbReference type="GO" id="GO:0006793">
    <property type="term" value="P:phosphorus metabolic process"/>
    <property type="evidence" value="ECO:0007669"/>
    <property type="project" value="UniProtKB-ARBA"/>
</dbReference>
<dbReference type="Pfam" id="PF05954">
    <property type="entry name" value="Phage_GPD"/>
    <property type="match status" value="1"/>
</dbReference>
<dbReference type="SUPFAM" id="SSF56024">
    <property type="entry name" value="Phospholipase D/nuclease"/>
    <property type="match status" value="1"/>
</dbReference>
<dbReference type="SUPFAM" id="SSF69279">
    <property type="entry name" value="Phage tail proteins"/>
    <property type="match status" value="1"/>
</dbReference>
<keyword evidence="3" id="KW-1185">Reference proteome</keyword>
<dbReference type="Proteomes" id="UP000273143">
    <property type="component" value="Chromosome"/>
</dbReference>
<feature type="domain" description="PLD phosphodiesterase" evidence="1">
    <location>
        <begin position="243"/>
        <end position="270"/>
    </location>
</feature>
<proteinExistence type="predicted"/>
<dbReference type="RefSeq" id="WP_127161599.1">
    <property type="nucleotide sequence ID" value="NZ_CP029822.1"/>
</dbReference>
<dbReference type="Gene3D" id="3.55.50.10">
    <property type="entry name" value="Baseplate protein-like domains"/>
    <property type="match status" value="1"/>
</dbReference>
<accession>A0A3Q9JJ98</accession>
<evidence type="ECO:0000313" key="2">
    <source>
        <dbReference type="EMBL" id="AZS49382.1"/>
    </source>
</evidence>
<name>A0A3Q9JJ98_9GAMM</name>
<dbReference type="PROSITE" id="PS50035">
    <property type="entry name" value="PLD"/>
    <property type="match status" value="1"/>
</dbReference>
<dbReference type="Gene3D" id="3.30.870.10">
    <property type="entry name" value="Endonuclease Chain A"/>
    <property type="match status" value="1"/>
</dbReference>
<dbReference type="EMBL" id="CP029822">
    <property type="protein sequence ID" value="AZS49382.1"/>
    <property type="molecule type" value="Genomic_DNA"/>
</dbReference>
<sequence>MNQRAFVDQSVPEIISMVLSEKGCQQGDGMDFVFKLKEEYPKREFCCQYEETTAHFVHRLCEEEGINIFYQHNEDNHCMILCDDNNYFPNLDNNFTYAPDTGFVADHPEFKRFDVNLNSSTTETTYAALKELGQQQLMPEAQRQSHHERGLLHYLNPVNWFNSSTYDSDMSQTDKDHIEQVQTTEDIEKMSEVGQGYDIEGVDGKKPFELEEIDGLKVLIGTLACDNTHTISAYEQAQYACYRSIYIHSKVLVVDDIFTLIASANINILSLWADSESGIAVPDAALGYKMRKELWEMHATESMDNPDNNSSVAIKCDAVANYEHWNNFMNDNWKYKAKRQPLAAHIVRFWDTTTGYAYAVDLSPSFILPCYSFITQFLDRSSYGLPTN</sequence>
<protein>
    <recommendedName>
        <fullName evidence="1">PLD phosphodiesterase domain-containing protein</fullName>
    </recommendedName>
</protein>
<reference evidence="3" key="1">
    <citation type="submission" date="2018-06" db="EMBL/GenBank/DDBJ databases">
        <title>Complete genome of Pseudomonas insecticola strain QZS01.</title>
        <authorList>
            <person name="Wang J."/>
            <person name="Su Q."/>
        </authorList>
    </citation>
    <scope>NUCLEOTIDE SEQUENCE [LARGE SCALE GENOMIC DNA]</scope>
    <source>
        <strain evidence="3">QZS01</strain>
    </source>
</reference>
<dbReference type="AlphaFoldDB" id="A0A3Q9JJ98"/>
<dbReference type="InterPro" id="IPR001736">
    <property type="entry name" value="PLipase_D/transphosphatidylase"/>
</dbReference>
<evidence type="ECO:0000313" key="3">
    <source>
        <dbReference type="Proteomes" id="UP000273143"/>
    </source>
</evidence>
<organism evidence="2 3">
    <name type="scientific">Entomomonas moraniae</name>
    <dbReference type="NCBI Taxonomy" id="2213226"/>
    <lineage>
        <taxon>Bacteria</taxon>
        <taxon>Pseudomonadati</taxon>
        <taxon>Pseudomonadota</taxon>
        <taxon>Gammaproteobacteria</taxon>
        <taxon>Pseudomonadales</taxon>
        <taxon>Pseudomonadaceae</taxon>
        <taxon>Entomomonas</taxon>
    </lineage>
</organism>
<evidence type="ECO:0000259" key="1">
    <source>
        <dbReference type="PROSITE" id="PS50035"/>
    </source>
</evidence>
<gene>
    <name evidence="2" type="ORF">DM558_00670</name>
</gene>